<evidence type="ECO:0000313" key="12">
    <source>
        <dbReference type="Proteomes" id="UP001472677"/>
    </source>
</evidence>
<keyword evidence="7" id="KW-0539">Nucleus</keyword>
<evidence type="ECO:0000256" key="4">
    <source>
        <dbReference type="ARBA" id="ARBA00023125"/>
    </source>
</evidence>
<dbReference type="Proteomes" id="UP001472677">
    <property type="component" value="Unassembled WGS sequence"/>
</dbReference>
<evidence type="ECO:0000259" key="10">
    <source>
        <dbReference type="PROSITE" id="PS51032"/>
    </source>
</evidence>
<dbReference type="InterPro" id="IPR051758">
    <property type="entry name" value="ERF/AP2-like"/>
</dbReference>
<dbReference type="CDD" id="cd00018">
    <property type="entry name" value="AP2"/>
    <property type="match status" value="1"/>
</dbReference>
<comment type="subcellular location">
    <subcellularLocation>
        <location evidence="1">Nucleus</location>
    </subcellularLocation>
</comment>
<dbReference type="InterPro" id="IPR036955">
    <property type="entry name" value="AP2/ERF_dom_sf"/>
</dbReference>
<evidence type="ECO:0000256" key="6">
    <source>
        <dbReference type="ARBA" id="ARBA00023163"/>
    </source>
</evidence>
<evidence type="ECO:0000256" key="8">
    <source>
        <dbReference type="ARBA" id="ARBA00024343"/>
    </source>
</evidence>
<dbReference type="PANTHER" id="PTHR31657:SF20">
    <property type="entry name" value="ETHYLENE-RESPONSIVE TRANSCRIPTION FACTOR ERF061"/>
    <property type="match status" value="1"/>
</dbReference>
<keyword evidence="5" id="KW-0010">Activator</keyword>
<sequence>MQEINHSLGFNNGVDLGSSLSQIILSGGLNTLDSVLSHCPPPSTAAINEPLGSSVYLRQRDLLQRFCQQNRGSPSISPSSAKGILQNYRNLPLTTDCSSSPQKKKLYRGVRQRQWGKWVAEIRLPQNRARVWLGTYGTAEAAAYAYDRAAYKLRGEYGRLNFPNMKDVTELGFADCAELNALKNAVDAKIQAICQKVRKEKKAKKKKKNEKQATVSEPCSPSPVVFSDALSNELATLPSPDVSDDGFWRCENSPSSVLNDYPMVITEEPMFEDCSLARMSSFDAELLWEILAN</sequence>
<dbReference type="PANTHER" id="PTHR31657">
    <property type="entry name" value="ETHYLENE-RESPONSIVE TRANSCRIPTION FACTOR ERF061"/>
    <property type="match status" value="1"/>
</dbReference>
<dbReference type="SMART" id="SM00380">
    <property type="entry name" value="AP2"/>
    <property type="match status" value="1"/>
</dbReference>
<keyword evidence="2" id="KW-0936">Ethylene signaling pathway</keyword>
<evidence type="ECO:0000256" key="5">
    <source>
        <dbReference type="ARBA" id="ARBA00023159"/>
    </source>
</evidence>
<dbReference type="InterPro" id="IPR016177">
    <property type="entry name" value="DNA-bd_dom_sf"/>
</dbReference>
<keyword evidence="12" id="KW-1185">Reference proteome</keyword>
<dbReference type="InterPro" id="IPR001471">
    <property type="entry name" value="AP2/ERF_dom"/>
</dbReference>
<feature type="region of interest" description="Disordered" evidence="9">
    <location>
        <begin position="201"/>
        <end position="221"/>
    </location>
</feature>
<evidence type="ECO:0000313" key="11">
    <source>
        <dbReference type="EMBL" id="KAK8518420.1"/>
    </source>
</evidence>
<dbReference type="EMBL" id="JBBPBM010000053">
    <property type="protein sequence ID" value="KAK8518420.1"/>
    <property type="molecule type" value="Genomic_DNA"/>
</dbReference>
<dbReference type="Pfam" id="PF00847">
    <property type="entry name" value="AP2"/>
    <property type="match status" value="1"/>
</dbReference>
<dbReference type="Gene3D" id="3.30.730.10">
    <property type="entry name" value="AP2/ERF domain"/>
    <property type="match status" value="1"/>
</dbReference>
<dbReference type="SUPFAM" id="SSF54171">
    <property type="entry name" value="DNA-binding domain"/>
    <property type="match status" value="1"/>
</dbReference>
<proteinExistence type="inferred from homology"/>
<keyword evidence="3" id="KW-0805">Transcription regulation</keyword>
<accession>A0ABR2CFV8</accession>
<organism evidence="11 12">
    <name type="scientific">Hibiscus sabdariffa</name>
    <name type="common">roselle</name>
    <dbReference type="NCBI Taxonomy" id="183260"/>
    <lineage>
        <taxon>Eukaryota</taxon>
        <taxon>Viridiplantae</taxon>
        <taxon>Streptophyta</taxon>
        <taxon>Embryophyta</taxon>
        <taxon>Tracheophyta</taxon>
        <taxon>Spermatophyta</taxon>
        <taxon>Magnoliopsida</taxon>
        <taxon>eudicotyledons</taxon>
        <taxon>Gunneridae</taxon>
        <taxon>Pentapetalae</taxon>
        <taxon>rosids</taxon>
        <taxon>malvids</taxon>
        <taxon>Malvales</taxon>
        <taxon>Malvaceae</taxon>
        <taxon>Malvoideae</taxon>
        <taxon>Hibiscus</taxon>
    </lineage>
</organism>
<keyword evidence="6" id="KW-0804">Transcription</keyword>
<gene>
    <name evidence="11" type="ORF">V6N12_017568</name>
</gene>
<reference evidence="11 12" key="1">
    <citation type="journal article" date="2024" name="G3 (Bethesda)">
        <title>Genome assembly of Hibiscus sabdariffa L. provides insights into metabolisms of medicinal natural products.</title>
        <authorList>
            <person name="Kim T."/>
        </authorList>
    </citation>
    <scope>NUCLEOTIDE SEQUENCE [LARGE SCALE GENOMIC DNA]</scope>
    <source>
        <strain evidence="11">TK-2024</strain>
        <tissue evidence="11">Old leaves</tissue>
    </source>
</reference>
<evidence type="ECO:0000256" key="7">
    <source>
        <dbReference type="ARBA" id="ARBA00023242"/>
    </source>
</evidence>
<evidence type="ECO:0000256" key="3">
    <source>
        <dbReference type="ARBA" id="ARBA00023015"/>
    </source>
</evidence>
<evidence type="ECO:0000256" key="1">
    <source>
        <dbReference type="ARBA" id="ARBA00004123"/>
    </source>
</evidence>
<comment type="caution">
    <text evidence="11">The sequence shown here is derived from an EMBL/GenBank/DDBJ whole genome shotgun (WGS) entry which is preliminary data.</text>
</comment>
<dbReference type="PRINTS" id="PR00367">
    <property type="entry name" value="ETHRSPELEMNT"/>
</dbReference>
<evidence type="ECO:0000256" key="2">
    <source>
        <dbReference type="ARBA" id="ARBA00022745"/>
    </source>
</evidence>
<keyword evidence="4" id="KW-0238">DNA-binding</keyword>
<name>A0ABR2CFV8_9ROSI</name>
<evidence type="ECO:0000256" key="9">
    <source>
        <dbReference type="SAM" id="MobiDB-lite"/>
    </source>
</evidence>
<feature type="domain" description="AP2/ERF" evidence="10">
    <location>
        <begin position="106"/>
        <end position="163"/>
    </location>
</feature>
<protein>
    <recommendedName>
        <fullName evidence="10">AP2/ERF domain-containing protein</fullName>
    </recommendedName>
</protein>
<comment type="similarity">
    <text evidence="8">Belongs to the AP2/ERF transcription factor family. ERF subfamily.</text>
</comment>
<dbReference type="PROSITE" id="PS51032">
    <property type="entry name" value="AP2_ERF"/>
    <property type="match status" value="1"/>
</dbReference>